<dbReference type="eggNOG" id="COG1249">
    <property type="taxonomic scope" value="Bacteria"/>
</dbReference>
<reference evidence="2 3" key="2">
    <citation type="journal article" date="2008" name="Science">
        <title>Environmental genomics reveals a single-species ecosystem deep within Earth.</title>
        <authorList>
            <person name="Chivian D."/>
            <person name="Brodie E.L."/>
            <person name="Alm E.J."/>
            <person name="Culley D.E."/>
            <person name="Dehal P.S."/>
            <person name="Desantis T.Z."/>
            <person name="Gihring T.M."/>
            <person name="Lapidus A."/>
            <person name="Lin L.H."/>
            <person name="Lowry S.R."/>
            <person name="Moser D.P."/>
            <person name="Richardson P.M."/>
            <person name="Southam G."/>
            <person name="Wanger G."/>
            <person name="Pratt L.M."/>
            <person name="Andersen G.L."/>
            <person name="Hazen T.C."/>
            <person name="Brockman F.J."/>
            <person name="Arkin A.P."/>
            <person name="Onstott T.C."/>
        </authorList>
    </citation>
    <scope>NUCLEOTIDE SEQUENCE [LARGE SCALE GENOMIC DNA]</scope>
    <source>
        <strain evidence="2 3">MP104C</strain>
    </source>
</reference>
<dbReference type="KEGG" id="dau:Daud_1176"/>
<dbReference type="AlphaFoldDB" id="B1I466"/>
<keyword evidence="1" id="KW-0812">Transmembrane</keyword>
<evidence type="ECO:0000256" key="1">
    <source>
        <dbReference type="SAM" id="Phobius"/>
    </source>
</evidence>
<name>B1I466_DESAP</name>
<dbReference type="HOGENOM" id="CLU_040895_0_0_9"/>
<dbReference type="STRING" id="477974.Daud_1176"/>
<evidence type="ECO:0000313" key="2">
    <source>
        <dbReference type="EMBL" id="ACA59687.1"/>
    </source>
</evidence>
<proteinExistence type="predicted"/>
<keyword evidence="3" id="KW-1185">Reference proteome</keyword>
<dbReference type="Proteomes" id="UP000008544">
    <property type="component" value="Chromosome"/>
</dbReference>
<reference evidence="3" key="1">
    <citation type="submission" date="2007-10" db="EMBL/GenBank/DDBJ databases">
        <title>Complete sequence of chromosome of Desulforudis audaxviator MP104C.</title>
        <authorList>
            <person name="Copeland A."/>
            <person name="Lucas S."/>
            <person name="Lapidus A."/>
            <person name="Barry K."/>
            <person name="Glavina del Rio T."/>
            <person name="Dalin E."/>
            <person name="Tice H."/>
            <person name="Bruce D."/>
            <person name="Pitluck S."/>
            <person name="Lowry S.R."/>
            <person name="Larimer F."/>
            <person name="Land M.L."/>
            <person name="Hauser L."/>
            <person name="Kyrpides N."/>
            <person name="Ivanova N.N."/>
            <person name="Richardson P."/>
        </authorList>
    </citation>
    <scope>NUCLEOTIDE SEQUENCE [LARGE SCALE GENOMIC DNA]</scope>
    <source>
        <strain evidence="3">MP104C</strain>
    </source>
</reference>
<dbReference type="RefSeq" id="WP_012302273.1">
    <property type="nucleotide sequence ID" value="NC_010424.1"/>
</dbReference>
<dbReference type="InterPro" id="IPR010897">
    <property type="entry name" value="Spore_II_P"/>
</dbReference>
<dbReference type="EMBL" id="CP000860">
    <property type="protein sequence ID" value="ACA59687.1"/>
    <property type="molecule type" value="Genomic_DNA"/>
</dbReference>
<keyword evidence="1" id="KW-1133">Transmembrane helix</keyword>
<dbReference type="NCBIfam" id="TIGR02867">
    <property type="entry name" value="spore_II_P"/>
    <property type="match status" value="1"/>
</dbReference>
<evidence type="ECO:0000313" key="3">
    <source>
        <dbReference type="Proteomes" id="UP000008544"/>
    </source>
</evidence>
<sequence>MGSKLVVRLVLVCFLVTLAVIGYLGPERGMTVWTKAETISLDFCDHEAGQYTTVVDEQGKVITKTSRQVFIGDEVITAQAEHYRVVRVDNDIAEARLLGLDRNLLAWLDYFSHYGDELTLPAQAPQGGRRGGLDVAVYHSHTMESYVPDSGRAFEDHGDIIEVGRIFAQSLRQQGLSVFHDTTNHNPHDAQAYERSRRTAVQLLERNPAALIDIHRDGVPDPEFFREQIQGQTVSQVRLVVGRQNPKRDANIDFARRLMARANEANPNVVKEIFMARGNYNQDLISTAILIEAGTYTNSKSEAKGGVSLLAAAVPAVLGVDAAGPDQAGGVAGWRVAFGIALAVILAVAAYLVISAGGVPQAREKLHQFLSREFDFRLLGKPLKLKERRDDKNKPEQ</sequence>
<keyword evidence="1" id="KW-0472">Membrane</keyword>
<organism evidence="2 3">
    <name type="scientific">Desulforudis audaxviator (strain MP104C)</name>
    <dbReference type="NCBI Taxonomy" id="477974"/>
    <lineage>
        <taxon>Bacteria</taxon>
        <taxon>Bacillati</taxon>
        <taxon>Bacillota</taxon>
        <taxon>Clostridia</taxon>
        <taxon>Thermoanaerobacterales</taxon>
        <taxon>Candidatus Desulforudaceae</taxon>
        <taxon>Candidatus Desulforudis</taxon>
    </lineage>
</organism>
<dbReference type="Pfam" id="PF07454">
    <property type="entry name" value="SpoIIP"/>
    <property type="match status" value="1"/>
</dbReference>
<accession>B1I466</accession>
<gene>
    <name evidence="2" type="ordered locus">Daud_1176</name>
</gene>
<protein>
    <submittedName>
        <fullName evidence="2">Stage II sporulation P family protein</fullName>
    </submittedName>
</protein>
<feature type="transmembrane region" description="Helical" evidence="1">
    <location>
        <begin position="336"/>
        <end position="359"/>
    </location>
</feature>
<feature type="transmembrane region" description="Helical" evidence="1">
    <location>
        <begin position="6"/>
        <end position="25"/>
    </location>
</feature>